<evidence type="ECO:0000256" key="16">
    <source>
        <dbReference type="ARBA" id="ARBA00023285"/>
    </source>
</evidence>
<evidence type="ECO:0000259" key="24">
    <source>
        <dbReference type="PROSITE" id="PS51677"/>
    </source>
</evidence>
<evidence type="ECO:0000313" key="25">
    <source>
        <dbReference type="EMBL" id="KAG0663544.1"/>
    </source>
</evidence>
<dbReference type="EC" id="3.5.1.41" evidence="20"/>
<keyword evidence="14" id="KW-0325">Glycoprotein</keyword>
<evidence type="ECO:0000256" key="8">
    <source>
        <dbReference type="ARBA" id="ARBA00022622"/>
    </source>
</evidence>
<evidence type="ECO:0000256" key="21">
    <source>
        <dbReference type="ARBA" id="ARBA00048494"/>
    </source>
</evidence>
<evidence type="ECO:0000256" key="5">
    <source>
        <dbReference type="ARBA" id="ARBA00022475"/>
    </source>
</evidence>
<dbReference type="EMBL" id="PUHQ01000019">
    <property type="protein sequence ID" value="KAG0663544.1"/>
    <property type="molecule type" value="Genomic_DNA"/>
</dbReference>
<feature type="region of interest" description="Disordered" evidence="22">
    <location>
        <begin position="424"/>
        <end position="444"/>
    </location>
</feature>
<dbReference type="GO" id="GO:0006032">
    <property type="term" value="P:chitin catabolic process"/>
    <property type="evidence" value="ECO:0007669"/>
    <property type="project" value="UniProtKB-KW"/>
</dbReference>
<dbReference type="PANTHER" id="PTHR10587">
    <property type="entry name" value="GLYCOSYL TRANSFERASE-RELATED"/>
    <property type="match status" value="1"/>
</dbReference>
<keyword evidence="5" id="KW-1003">Cell membrane</keyword>
<reference evidence="25 26" key="1">
    <citation type="submission" date="2020-11" db="EMBL/GenBank/DDBJ databases">
        <title>Kefir isolates.</title>
        <authorList>
            <person name="Marcisauskas S."/>
            <person name="Kim Y."/>
            <person name="Blasche S."/>
        </authorList>
    </citation>
    <scope>NUCLEOTIDE SEQUENCE [LARGE SCALE GENOMIC DNA]</scope>
    <source>
        <strain evidence="25 26">KR</strain>
    </source>
</reference>
<dbReference type="SUPFAM" id="SSF88713">
    <property type="entry name" value="Glycoside hydrolase/deacetylase"/>
    <property type="match status" value="1"/>
</dbReference>
<keyword evidence="8" id="KW-0336">GPI-anchor</keyword>
<evidence type="ECO:0000256" key="10">
    <source>
        <dbReference type="ARBA" id="ARBA00022729"/>
    </source>
</evidence>
<dbReference type="FunFam" id="3.20.20.370:FF:000004">
    <property type="entry name" value="Related to Chitin deacetylase"/>
    <property type="match status" value="1"/>
</dbReference>
<keyword evidence="16" id="KW-0170">Cobalt</keyword>
<keyword evidence="9" id="KW-0479">Metal-binding</keyword>
<gene>
    <name evidence="25" type="primary">CDA2</name>
    <name evidence="25" type="ORF">C6P46_002440</name>
</gene>
<dbReference type="PROSITE" id="PS51677">
    <property type="entry name" value="NODB"/>
    <property type="match status" value="1"/>
</dbReference>
<evidence type="ECO:0000256" key="2">
    <source>
        <dbReference type="ARBA" id="ARBA00004191"/>
    </source>
</evidence>
<evidence type="ECO:0000256" key="20">
    <source>
        <dbReference type="ARBA" id="ARBA00024056"/>
    </source>
</evidence>
<dbReference type="InterPro" id="IPR011330">
    <property type="entry name" value="Glyco_hydro/deAcase_b/a-brl"/>
</dbReference>
<comment type="subcellular location">
    <subcellularLocation>
        <location evidence="3">Cell membrane</location>
        <topology evidence="3">Lipid-anchor</topology>
        <topology evidence="3">GPI-anchor</topology>
    </subcellularLocation>
    <subcellularLocation>
        <location evidence="2">Secreted</location>
        <location evidence="2">Cell wall</location>
    </subcellularLocation>
</comment>
<comment type="catalytic activity">
    <reaction evidence="21">
        <text>[(1-&gt;4)-N-acetyl-beta-D-glucosaminyl](n) + n H2O = chitosan + n acetate</text>
        <dbReference type="Rhea" id="RHEA:10464"/>
        <dbReference type="Rhea" id="RHEA-COMP:9593"/>
        <dbReference type="Rhea" id="RHEA-COMP:9597"/>
        <dbReference type="ChEBI" id="CHEBI:15377"/>
        <dbReference type="ChEBI" id="CHEBI:17029"/>
        <dbReference type="ChEBI" id="CHEBI:30089"/>
        <dbReference type="ChEBI" id="CHEBI:57704"/>
        <dbReference type="EC" id="3.5.1.41"/>
    </reaction>
    <physiologicalReaction direction="left-to-right" evidence="21">
        <dbReference type="Rhea" id="RHEA:10465"/>
    </physiologicalReaction>
</comment>
<evidence type="ECO:0000256" key="14">
    <source>
        <dbReference type="ARBA" id="ARBA00023180"/>
    </source>
</evidence>
<dbReference type="PANTHER" id="PTHR10587:SF133">
    <property type="entry name" value="CHITIN DEACETYLASE 1-RELATED"/>
    <property type="match status" value="1"/>
</dbReference>
<evidence type="ECO:0000256" key="9">
    <source>
        <dbReference type="ARBA" id="ARBA00022723"/>
    </source>
</evidence>
<dbReference type="OrthoDB" id="407355at2759"/>
<feature type="compositionally biased region" description="Low complexity" evidence="22">
    <location>
        <begin position="43"/>
        <end position="61"/>
    </location>
</feature>
<evidence type="ECO:0000256" key="22">
    <source>
        <dbReference type="SAM" id="MobiDB-lite"/>
    </source>
</evidence>
<evidence type="ECO:0000256" key="6">
    <source>
        <dbReference type="ARBA" id="ARBA00022512"/>
    </source>
</evidence>
<keyword evidence="6" id="KW-0134">Cell wall</keyword>
<evidence type="ECO:0000256" key="11">
    <source>
        <dbReference type="ARBA" id="ARBA00022801"/>
    </source>
</evidence>
<evidence type="ECO:0000256" key="3">
    <source>
        <dbReference type="ARBA" id="ARBA00004609"/>
    </source>
</evidence>
<comment type="caution">
    <text evidence="25">The sequence shown here is derived from an EMBL/GenBank/DDBJ whole genome shotgun (WGS) entry which is preliminary data.</text>
</comment>
<dbReference type="AlphaFoldDB" id="A0A9P7B7V6"/>
<evidence type="ECO:0000256" key="13">
    <source>
        <dbReference type="ARBA" id="ARBA00023136"/>
    </source>
</evidence>
<dbReference type="Pfam" id="PF01522">
    <property type="entry name" value="Polysacc_deac_1"/>
    <property type="match status" value="1"/>
</dbReference>
<evidence type="ECO:0000256" key="12">
    <source>
        <dbReference type="ARBA" id="ARBA00023024"/>
    </source>
</evidence>
<evidence type="ECO:0000256" key="17">
    <source>
        <dbReference type="ARBA" id="ARBA00023288"/>
    </source>
</evidence>
<evidence type="ECO:0000256" key="1">
    <source>
        <dbReference type="ARBA" id="ARBA00001941"/>
    </source>
</evidence>
<dbReference type="GO" id="GO:0046872">
    <property type="term" value="F:metal ion binding"/>
    <property type="evidence" value="ECO:0007669"/>
    <property type="project" value="UniProtKB-KW"/>
</dbReference>
<feature type="domain" description="NodB homology" evidence="24">
    <location>
        <begin position="212"/>
        <end position="412"/>
    </location>
</feature>
<evidence type="ECO:0000256" key="19">
    <source>
        <dbReference type="ARBA" id="ARBA00023326"/>
    </source>
</evidence>
<dbReference type="GO" id="GO:0009272">
    <property type="term" value="P:fungal-type cell wall biogenesis"/>
    <property type="evidence" value="ECO:0007669"/>
    <property type="project" value="UniProtKB-ARBA"/>
</dbReference>
<protein>
    <recommendedName>
        <fullName evidence="20">chitin deacetylase</fullName>
        <ecNumber evidence="20">3.5.1.41</ecNumber>
    </recommendedName>
</protein>
<dbReference type="GO" id="GO:0004099">
    <property type="term" value="F:chitin deacetylase activity"/>
    <property type="evidence" value="ECO:0007669"/>
    <property type="project" value="UniProtKB-EC"/>
</dbReference>
<keyword evidence="17" id="KW-0449">Lipoprotein</keyword>
<keyword evidence="7" id="KW-0964">Secreted</keyword>
<keyword evidence="19" id="KW-0624">Polysaccharide degradation</keyword>
<dbReference type="GO" id="GO:0005886">
    <property type="term" value="C:plasma membrane"/>
    <property type="evidence" value="ECO:0007669"/>
    <property type="project" value="UniProtKB-SubCell"/>
</dbReference>
<keyword evidence="12" id="KW-0146">Chitin degradation</keyword>
<dbReference type="Proteomes" id="UP000777482">
    <property type="component" value="Unassembled WGS sequence"/>
</dbReference>
<dbReference type="Gene3D" id="3.20.20.370">
    <property type="entry name" value="Glycoside hydrolase/deacetylase"/>
    <property type="match status" value="1"/>
</dbReference>
<keyword evidence="13" id="KW-0472">Membrane</keyword>
<feature type="region of interest" description="Disordered" evidence="22">
    <location>
        <begin position="34"/>
        <end position="61"/>
    </location>
</feature>
<evidence type="ECO:0000256" key="7">
    <source>
        <dbReference type="ARBA" id="ARBA00022525"/>
    </source>
</evidence>
<comment type="cofactor">
    <cofactor evidence="1">
        <name>Co(2+)</name>
        <dbReference type="ChEBI" id="CHEBI:48828"/>
    </cofactor>
</comment>
<name>A0A9P7B7V6_RHOMI</name>
<keyword evidence="18" id="KW-0961">Cell wall biogenesis/degradation</keyword>
<evidence type="ECO:0000313" key="26">
    <source>
        <dbReference type="Proteomes" id="UP000777482"/>
    </source>
</evidence>
<keyword evidence="26" id="KW-1185">Reference proteome</keyword>
<proteinExistence type="inferred from homology"/>
<keyword evidence="10 23" id="KW-0732">Signal</keyword>
<dbReference type="InterPro" id="IPR002509">
    <property type="entry name" value="NODB_dom"/>
</dbReference>
<feature type="chain" id="PRO_5040230299" description="chitin deacetylase" evidence="23">
    <location>
        <begin position="19"/>
        <end position="527"/>
    </location>
</feature>
<sequence length="527" mass="54739">MHHIVLLAGLAAAGLATAANGQVASPLHVRAAAEPARLERRQATAQSTGATNAATATATGGRSLSASASAASATITGQPASGGPVPSKPLESLSSIGTATTAEATQPLPTIPAAGATPPVKGAPPLPNIATLNPANYPPLDRMPPLDSPEMKEWLSEIDFDNIPDVSPTGLGGCANATNAMAVQNGGEDGACWWTCGGCTRATDITYCPRKEDWGASFDDGPSPYTPRLLNLLQSQNIQSTFFIVGSRAISRPEMVQAEYMLGHQLSVHTWAHSALTTLSNEEIVAELGWTMKVIRDITGVTPNTFRPPYGDIDDRVRYIALQMGLRPIIWTQYDGQVFDTRDWQIGGGVVSATQAYNNFNSFLDNAMQTLPHGFIVLAHDLYQQSVDLAVDYVLPKVINAGQLKMKTIASCLGQSLADSYIETAEDSGSSGDDDDNDDDDEAEDYPLVQTTSTVVGATGSGFVSKIGLVTAASTALSSSSGAAAASAAESDRPKQNSPASSANRGAVVGSAVTLVAGAAAALFALY</sequence>
<feature type="signal peptide" evidence="23">
    <location>
        <begin position="1"/>
        <end position="18"/>
    </location>
</feature>
<evidence type="ECO:0000256" key="15">
    <source>
        <dbReference type="ARBA" id="ARBA00023277"/>
    </source>
</evidence>
<comment type="similarity">
    <text evidence="4">Belongs to the polysaccharide deacetylase family.</text>
</comment>
<evidence type="ECO:0000256" key="4">
    <source>
        <dbReference type="ARBA" id="ARBA00010973"/>
    </source>
</evidence>
<dbReference type="GO" id="GO:0071555">
    <property type="term" value="P:cell wall organization"/>
    <property type="evidence" value="ECO:0007669"/>
    <property type="project" value="UniProtKB-KW"/>
</dbReference>
<dbReference type="GO" id="GO:0000272">
    <property type="term" value="P:polysaccharide catabolic process"/>
    <property type="evidence" value="ECO:0007669"/>
    <property type="project" value="UniProtKB-KW"/>
</dbReference>
<organism evidence="25 26">
    <name type="scientific">Rhodotorula mucilaginosa</name>
    <name type="common">Yeast</name>
    <name type="synonym">Rhodotorula rubra</name>
    <dbReference type="NCBI Taxonomy" id="5537"/>
    <lineage>
        <taxon>Eukaryota</taxon>
        <taxon>Fungi</taxon>
        <taxon>Dikarya</taxon>
        <taxon>Basidiomycota</taxon>
        <taxon>Pucciniomycotina</taxon>
        <taxon>Microbotryomycetes</taxon>
        <taxon>Sporidiobolales</taxon>
        <taxon>Sporidiobolaceae</taxon>
        <taxon>Rhodotorula</taxon>
    </lineage>
</organism>
<feature type="compositionally biased region" description="Acidic residues" evidence="22">
    <location>
        <begin position="432"/>
        <end position="444"/>
    </location>
</feature>
<evidence type="ECO:0000256" key="23">
    <source>
        <dbReference type="SAM" id="SignalP"/>
    </source>
</evidence>
<keyword evidence="11" id="KW-0378">Hydrolase</keyword>
<evidence type="ECO:0000256" key="18">
    <source>
        <dbReference type="ARBA" id="ARBA00023316"/>
    </source>
</evidence>
<dbReference type="GO" id="GO:0098552">
    <property type="term" value="C:side of membrane"/>
    <property type="evidence" value="ECO:0007669"/>
    <property type="project" value="UniProtKB-KW"/>
</dbReference>
<keyword evidence="15" id="KW-0119">Carbohydrate metabolism</keyword>
<dbReference type="InterPro" id="IPR050248">
    <property type="entry name" value="Polysacc_deacetylase_ArnD"/>
</dbReference>
<accession>A0A9P7B7V6</accession>